<comment type="caution">
    <text evidence="3">The sequence shown here is derived from an EMBL/GenBank/DDBJ whole genome shotgun (WGS) entry which is preliminary data.</text>
</comment>
<dbReference type="Pfam" id="PF00472">
    <property type="entry name" value="RF-1"/>
    <property type="match status" value="1"/>
</dbReference>
<organism evidence="3 4">
    <name type="scientific">Wickerhamomyces mucosus</name>
    <dbReference type="NCBI Taxonomy" id="1378264"/>
    <lineage>
        <taxon>Eukaryota</taxon>
        <taxon>Fungi</taxon>
        <taxon>Dikarya</taxon>
        <taxon>Ascomycota</taxon>
        <taxon>Saccharomycotina</taxon>
        <taxon>Saccharomycetes</taxon>
        <taxon>Phaffomycetales</taxon>
        <taxon>Wickerhamomycetaceae</taxon>
        <taxon>Wickerhamomyces</taxon>
    </lineage>
</organism>
<feature type="domain" description="Prokaryotic-type class I peptide chain release factors" evidence="2">
    <location>
        <begin position="44"/>
        <end position="172"/>
    </location>
</feature>
<proteinExistence type="predicted"/>
<evidence type="ECO:0000313" key="3">
    <source>
        <dbReference type="EMBL" id="KAH3670829.1"/>
    </source>
</evidence>
<evidence type="ECO:0000313" key="4">
    <source>
        <dbReference type="Proteomes" id="UP000769528"/>
    </source>
</evidence>
<evidence type="ECO:0000256" key="1">
    <source>
        <dbReference type="SAM" id="MobiDB-lite"/>
    </source>
</evidence>
<gene>
    <name evidence="3" type="ORF">WICMUC_004798</name>
</gene>
<accession>A0A9P8PGG1</accession>
<dbReference type="InterPro" id="IPR052104">
    <property type="entry name" value="Mito_Release_Factor_mL62"/>
</dbReference>
<dbReference type="GO" id="GO:0016150">
    <property type="term" value="F:translation release factor activity, codon nonspecific"/>
    <property type="evidence" value="ECO:0007669"/>
    <property type="project" value="TreeGrafter"/>
</dbReference>
<dbReference type="Gene3D" id="3.30.160.20">
    <property type="match status" value="1"/>
</dbReference>
<feature type="region of interest" description="Disordered" evidence="1">
    <location>
        <begin position="158"/>
        <end position="179"/>
    </location>
</feature>
<dbReference type="PANTHER" id="PTHR11075:SF54">
    <property type="entry name" value="LARGE RIBOSOMAL SUBUNIT PROTEIN ML62"/>
    <property type="match status" value="1"/>
</dbReference>
<dbReference type="OrthoDB" id="270639at2759"/>
<name>A0A9P8PGG1_9ASCO</name>
<dbReference type="PANTHER" id="PTHR11075">
    <property type="entry name" value="PEPTIDE CHAIN RELEASE FACTOR"/>
    <property type="match status" value="1"/>
</dbReference>
<dbReference type="InterPro" id="IPR000352">
    <property type="entry name" value="Pep_chain_release_fac_I"/>
</dbReference>
<dbReference type="GO" id="GO:0004045">
    <property type="term" value="F:peptidyl-tRNA hydrolase activity"/>
    <property type="evidence" value="ECO:0007669"/>
    <property type="project" value="TreeGrafter"/>
</dbReference>
<reference evidence="3" key="1">
    <citation type="journal article" date="2021" name="Open Biol.">
        <title>Shared evolutionary footprints suggest mitochondrial oxidative damage underlies multiple complex I losses in fungi.</title>
        <authorList>
            <person name="Schikora-Tamarit M.A."/>
            <person name="Marcet-Houben M."/>
            <person name="Nosek J."/>
            <person name="Gabaldon T."/>
        </authorList>
    </citation>
    <scope>NUCLEOTIDE SEQUENCE</scope>
    <source>
        <strain evidence="3">CBS6341</strain>
    </source>
</reference>
<reference evidence="3" key="2">
    <citation type="submission" date="2021-01" db="EMBL/GenBank/DDBJ databases">
        <authorList>
            <person name="Schikora-Tamarit M.A."/>
        </authorList>
    </citation>
    <scope>NUCLEOTIDE SEQUENCE</scope>
    <source>
        <strain evidence="3">CBS6341</strain>
    </source>
</reference>
<dbReference type="GO" id="GO:0070126">
    <property type="term" value="P:mitochondrial translational termination"/>
    <property type="evidence" value="ECO:0007669"/>
    <property type="project" value="TreeGrafter"/>
</dbReference>
<sequence>MIIIRREFYRFKIWSVVRQNSTNSKQSEENAAKQWLSKLTTDVIPKKYLDIKFVRSSGPGGQKVNKTSSKAMISINNLQWIPPIVKSQLTNNGFRYFNKANNSINIADDTSRSRVDNLQRCLEKFVKEVKITVIFKNDVSHEDLKKWDKIRKQTNERRLLDKSKHSKKKENRKFNQDIW</sequence>
<protein>
    <recommendedName>
        <fullName evidence="2">Prokaryotic-type class I peptide chain release factors domain-containing protein</fullName>
    </recommendedName>
</protein>
<dbReference type="AlphaFoldDB" id="A0A9P8PGG1"/>
<dbReference type="SUPFAM" id="SSF110916">
    <property type="entry name" value="Peptidyl-tRNA hydrolase domain-like"/>
    <property type="match status" value="1"/>
</dbReference>
<evidence type="ECO:0000259" key="2">
    <source>
        <dbReference type="Pfam" id="PF00472"/>
    </source>
</evidence>
<dbReference type="EMBL" id="JAEUBF010001298">
    <property type="protein sequence ID" value="KAH3670829.1"/>
    <property type="molecule type" value="Genomic_DNA"/>
</dbReference>
<keyword evidence="4" id="KW-1185">Reference proteome</keyword>
<dbReference type="Proteomes" id="UP000769528">
    <property type="component" value="Unassembled WGS sequence"/>
</dbReference>
<dbReference type="GO" id="GO:0005762">
    <property type="term" value="C:mitochondrial large ribosomal subunit"/>
    <property type="evidence" value="ECO:0007669"/>
    <property type="project" value="TreeGrafter"/>
</dbReference>